<protein>
    <recommendedName>
        <fullName evidence="3">TIR domain-containing protein</fullName>
    </recommendedName>
</protein>
<proteinExistence type="predicted"/>
<evidence type="ECO:0000313" key="1">
    <source>
        <dbReference type="EMBL" id="MBY5950024.1"/>
    </source>
</evidence>
<sequence length="280" mass="33373">MDIQQKLLDFFADSGFTKSEVIPEQLTYTPELLVSKDKELKIFHIKDDHSKIKDSIIQRIAQARKIPNSVYEQYLVFHEKPKLPILRACKLYGLGIYYLNGKEELEIYAEPKEVKGRKKKSQIPNTKIFFSSKQDLNERSIAKRTIDVHRDANKIPVFANLVEEDQRYDNTIDNLLEIINDCMDDSSYVLAVLSEEYREIVDQEIRRALDIYETEEILLFLKNNKESKESWSELLKHIQLHYKVKYTEYWDDRDFEIKFTRRFMVVVKALHKKHNVEYLE</sequence>
<keyword evidence="2" id="KW-1185">Reference proteome</keyword>
<accession>A0ABS7N128</accession>
<evidence type="ECO:0008006" key="3">
    <source>
        <dbReference type="Google" id="ProtNLM"/>
    </source>
</evidence>
<dbReference type="EMBL" id="JAHVHP010000001">
    <property type="protein sequence ID" value="MBY5950024.1"/>
    <property type="molecule type" value="Genomic_DNA"/>
</dbReference>
<reference evidence="1 2" key="1">
    <citation type="submission" date="2021-06" db="EMBL/GenBank/DDBJ databases">
        <title>44 bacteria genomes isolated from Dapeng, Shenzhen.</title>
        <authorList>
            <person name="Zheng W."/>
            <person name="Yu S."/>
            <person name="Huang Y."/>
        </authorList>
    </citation>
    <scope>NUCLEOTIDE SEQUENCE [LARGE SCALE GENOMIC DNA]</scope>
    <source>
        <strain evidence="1 2">DP5N14-6</strain>
    </source>
</reference>
<evidence type="ECO:0000313" key="2">
    <source>
        <dbReference type="Proteomes" id="UP000766609"/>
    </source>
</evidence>
<name>A0ABS7N128_9BACT</name>
<comment type="caution">
    <text evidence="1">The sequence shown here is derived from an EMBL/GenBank/DDBJ whole genome shotgun (WGS) entry which is preliminary data.</text>
</comment>
<organism evidence="1 2">
    <name type="scientific">Algoriphagus marincola</name>
    <dbReference type="NCBI Taxonomy" id="264027"/>
    <lineage>
        <taxon>Bacteria</taxon>
        <taxon>Pseudomonadati</taxon>
        <taxon>Bacteroidota</taxon>
        <taxon>Cytophagia</taxon>
        <taxon>Cytophagales</taxon>
        <taxon>Cyclobacteriaceae</taxon>
        <taxon>Algoriphagus</taxon>
    </lineage>
</organism>
<dbReference type="RefSeq" id="WP_222583104.1">
    <property type="nucleotide sequence ID" value="NZ_JAHVHP010000001.1"/>
</dbReference>
<gene>
    <name evidence="1" type="ORF">KUV23_03505</name>
</gene>
<dbReference type="Proteomes" id="UP000766609">
    <property type="component" value="Unassembled WGS sequence"/>
</dbReference>